<sequence length="806" mass="83246">MLMLVRQSFRVRWATYASAMLALVLGVALVTATGDVLAGTFSPPHRAPQRYAHAPVVVSPLNKPPATDAGLPAAVVTELAALGTETVDRIFYAQIVDGPSDQIGRPWSAAAAGPYRLLAGRAPASDDEIVVPTGDGHVGDQVRVFTAGDARSFRVVGIASAASFEHALFFSDHEAAVLCPRVDAVISMAPVAAVRAAVAGTASVRAGSARRSLDPDLGRDTEALVAANSLVGTAGGVAIFVSLFVVASTFAYGVARRRRELALLRMIGATSRQISRQVLAEAAVLGVGSAVLGNLLGRALSPPMAQWLVRQGFAPSWFAAPASVVPSVIAIVVGIATAILGAWAAARRAARVRPTEALRESGLEARPMTVPRWLGAIAVGGGALAMLVLPPLSSPNDALNRKHYVPMTMLLVVALALLAPAIIAPITRAFGRVVDRSRRAVGLLVNQSARAASAQTAAAAAPVLLTVGLAACLLSTTDTIDQTRAAESQAQVISHYIVVPDGTPGIGMAEVDRLRAVPGLVACASAPMVAFHVEDGGSLIRRDLQAVDFDALAQVTHLPIVAGSVTGLEPNDIVVDQDWGRKVGDPVTLWRTDGSTVSLRVAAVIRTGANGNGAYVARQWAPSGTLASQVLVNPSPRADPATVSDALHRATAASGVAVESTADWARSLRTHSNAVTRSGLRVVLGIALLYSLLSLAGTMLMAAQERRGSLRMLRLAGATSGQLLRIAGAESLAVVAVGFIMAAAAQALTLAGLGSALVRLSGARPEIVLAWRPTLEVTLVCAVVTVLTTLVSATVHVLGREHPRTG</sequence>
<dbReference type="InterPro" id="IPR038766">
    <property type="entry name" value="Membrane_comp_ABC_pdt"/>
</dbReference>
<accession>A0ABP9SNF7</accession>
<evidence type="ECO:0000256" key="2">
    <source>
        <dbReference type="ARBA" id="ARBA00022475"/>
    </source>
</evidence>
<keyword evidence="2" id="KW-1003">Cell membrane</keyword>
<comment type="subcellular location">
    <subcellularLocation>
        <location evidence="1">Cell membrane</location>
        <topology evidence="1">Multi-pass membrane protein</topology>
    </subcellularLocation>
</comment>
<proteinExistence type="predicted"/>
<keyword evidence="4 6" id="KW-1133">Transmembrane helix</keyword>
<feature type="transmembrane region" description="Helical" evidence="6">
    <location>
        <begin position="732"/>
        <end position="757"/>
    </location>
</feature>
<evidence type="ECO:0000256" key="5">
    <source>
        <dbReference type="ARBA" id="ARBA00023136"/>
    </source>
</evidence>
<evidence type="ECO:0000313" key="8">
    <source>
        <dbReference type="EMBL" id="GAA5199620.1"/>
    </source>
</evidence>
<feature type="transmembrane region" description="Helical" evidence="6">
    <location>
        <begin position="276"/>
        <end position="297"/>
    </location>
</feature>
<evidence type="ECO:0000256" key="4">
    <source>
        <dbReference type="ARBA" id="ARBA00022989"/>
    </source>
</evidence>
<reference evidence="9" key="1">
    <citation type="journal article" date="2019" name="Int. J. Syst. Evol. Microbiol.">
        <title>The Global Catalogue of Microorganisms (GCM) 10K type strain sequencing project: providing services to taxonomists for standard genome sequencing and annotation.</title>
        <authorList>
            <consortium name="The Broad Institute Genomics Platform"/>
            <consortium name="The Broad Institute Genome Sequencing Center for Infectious Disease"/>
            <person name="Wu L."/>
            <person name="Ma J."/>
        </authorList>
    </citation>
    <scope>NUCLEOTIDE SEQUENCE [LARGE SCALE GENOMIC DNA]</scope>
    <source>
        <strain evidence="9">JCM 18304</strain>
    </source>
</reference>
<dbReference type="Pfam" id="PF02687">
    <property type="entry name" value="FtsX"/>
    <property type="match status" value="2"/>
</dbReference>
<evidence type="ECO:0000313" key="9">
    <source>
        <dbReference type="Proteomes" id="UP001501570"/>
    </source>
</evidence>
<evidence type="ECO:0000256" key="1">
    <source>
        <dbReference type="ARBA" id="ARBA00004651"/>
    </source>
</evidence>
<comment type="caution">
    <text evidence="8">The sequence shown here is derived from an EMBL/GenBank/DDBJ whole genome shotgun (WGS) entry which is preliminary data.</text>
</comment>
<keyword evidence="3 6" id="KW-0812">Transmembrane</keyword>
<keyword evidence="9" id="KW-1185">Reference proteome</keyword>
<keyword evidence="5 6" id="KW-0472">Membrane</keyword>
<name>A0ABP9SNF7_9ACTN</name>
<feature type="transmembrane region" description="Helical" evidence="6">
    <location>
        <begin position="317"/>
        <end position="343"/>
    </location>
</feature>
<feature type="transmembrane region" description="Helical" evidence="6">
    <location>
        <begin position="404"/>
        <end position="430"/>
    </location>
</feature>
<organism evidence="8 9">
    <name type="scientific">Rugosimonospora acidiphila</name>
    <dbReference type="NCBI Taxonomy" id="556531"/>
    <lineage>
        <taxon>Bacteria</taxon>
        <taxon>Bacillati</taxon>
        <taxon>Actinomycetota</taxon>
        <taxon>Actinomycetes</taxon>
        <taxon>Micromonosporales</taxon>
        <taxon>Micromonosporaceae</taxon>
        <taxon>Rugosimonospora</taxon>
    </lineage>
</organism>
<dbReference type="Proteomes" id="UP001501570">
    <property type="component" value="Unassembled WGS sequence"/>
</dbReference>
<evidence type="ECO:0000256" key="6">
    <source>
        <dbReference type="SAM" id="Phobius"/>
    </source>
</evidence>
<evidence type="ECO:0000256" key="3">
    <source>
        <dbReference type="ARBA" id="ARBA00022692"/>
    </source>
</evidence>
<feature type="transmembrane region" description="Helical" evidence="6">
    <location>
        <begin position="230"/>
        <end position="255"/>
    </location>
</feature>
<dbReference type="EMBL" id="BAABJQ010000038">
    <property type="protein sequence ID" value="GAA5199620.1"/>
    <property type="molecule type" value="Genomic_DNA"/>
</dbReference>
<dbReference type="PANTHER" id="PTHR30287:SF1">
    <property type="entry name" value="INNER MEMBRANE PROTEIN"/>
    <property type="match status" value="1"/>
</dbReference>
<dbReference type="PANTHER" id="PTHR30287">
    <property type="entry name" value="MEMBRANE COMPONENT OF PREDICTED ABC SUPERFAMILY METABOLITE UPTAKE TRANSPORTER"/>
    <property type="match status" value="1"/>
</dbReference>
<feature type="domain" description="ABC3 transporter permease C-terminal" evidence="7">
    <location>
        <begin position="234"/>
        <end position="352"/>
    </location>
</feature>
<feature type="domain" description="ABC3 transporter permease C-terminal" evidence="7">
    <location>
        <begin position="682"/>
        <end position="793"/>
    </location>
</feature>
<evidence type="ECO:0000259" key="7">
    <source>
        <dbReference type="Pfam" id="PF02687"/>
    </source>
</evidence>
<dbReference type="InterPro" id="IPR003838">
    <property type="entry name" value="ABC3_permease_C"/>
</dbReference>
<gene>
    <name evidence="8" type="ORF">GCM10023322_75690</name>
</gene>
<feature type="transmembrane region" description="Helical" evidence="6">
    <location>
        <begin position="373"/>
        <end position="392"/>
    </location>
</feature>
<feature type="transmembrane region" description="Helical" evidence="6">
    <location>
        <begin position="777"/>
        <end position="798"/>
    </location>
</feature>
<feature type="transmembrane region" description="Helical" evidence="6">
    <location>
        <begin position="682"/>
        <end position="703"/>
    </location>
</feature>
<protein>
    <submittedName>
        <fullName evidence="8">ABC transporter permease</fullName>
    </submittedName>
</protein>